<feature type="domain" description="Cyclic nucleotide-binding" evidence="6">
    <location>
        <begin position="598"/>
        <end position="700"/>
    </location>
</feature>
<dbReference type="eggNOG" id="COG0659">
    <property type="taxonomic scope" value="Bacteria"/>
</dbReference>
<evidence type="ECO:0000256" key="1">
    <source>
        <dbReference type="ARBA" id="ARBA00004141"/>
    </source>
</evidence>
<dbReference type="Pfam" id="PF01740">
    <property type="entry name" value="STAS"/>
    <property type="match status" value="1"/>
</dbReference>
<accession>Q478U9</accession>
<dbReference type="KEGG" id="dar:Daro_3904"/>
<dbReference type="InterPro" id="IPR036513">
    <property type="entry name" value="STAS_dom_sf"/>
</dbReference>
<keyword evidence="4 5" id="KW-0472">Membrane</keyword>
<evidence type="ECO:0000259" key="6">
    <source>
        <dbReference type="PROSITE" id="PS50042"/>
    </source>
</evidence>
<dbReference type="Gene3D" id="3.30.750.24">
    <property type="entry name" value="STAS domain"/>
    <property type="match status" value="1"/>
</dbReference>
<evidence type="ECO:0000259" key="7">
    <source>
        <dbReference type="PROSITE" id="PS50801"/>
    </source>
</evidence>
<dbReference type="OrthoDB" id="9769739at2"/>
<dbReference type="AlphaFoldDB" id="Q478U9"/>
<feature type="transmembrane region" description="Helical" evidence="5">
    <location>
        <begin position="130"/>
        <end position="152"/>
    </location>
</feature>
<dbReference type="PANTHER" id="PTHR43310:SF1">
    <property type="entry name" value="SULFATE TRANSPORTER YBAR-RELATED"/>
    <property type="match status" value="1"/>
</dbReference>
<dbReference type="Pfam" id="PF00916">
    <property type="entry name" value="Sulfate_transp"/>
    <property type="match status" value="1"/>
</dbReference>
<dbReference type="InterPro" id="IPR002645">
    <property type="entry name" value="STAS_dom"/>
</dbReference>
<dbReference type="STRING" id="159087.Daro_3904"/>
<organism evidence="8">
    <name type="scientific">Dechloromonas aromatica (strain RCB)</name>
    <dbReference type="NCBI Taxonomy" id="159087"/>
    <lineage>
        <taxon>Bacteria</taxon>
        <taxon>Pseudomonadati</taxon>
        <taxon>Pseudomonadota</taxon>
        <taxon>Betaproteobacteria</taxon>
        <taxon>Rhodocyclales</taxon>
        <taxon>Azonexaceae</taxon>
        <taxon>Dechloromonas</taxon>
    </lineage>
</organism>
<dbReference type="PRINTS" id="PR00103">
    <property type="entry name" value="CAMPKINASE"/>
</dbReference>
<name>Q478U9_DECAR</name>
<feature type="domain" description="STAS" evidence="7">
    <location>
        <begin position="465"/>
        <end position="571"/>
    </location>
</feature>
<dbReference type="HOGENOM" id="CLU_003182_4_2_4"/>
<dbReference type="EMBL" id="CP000089">
    <property type="protein sequence ID" value="AAZ48632.1"/>
    <property type="molecule type" value="Genomic_DNA"/>
</dbReference>
<feature type="transmembrane region" description="Helical" evidence="5">
    <location>
        <begin position="45"/>
        <end position="65"/>
    </location>
</feature>
<evidence type="ECO:0000256" key="4">
    <source>
        <dbReference type="ARBA" id="ARBA00023136"/>
    </source>
</evidence>
<dbReference type="InterPro" id="IPR000595">
    <property type="entry name" value="cNMP-bd_dom"/>
</dbReference>
<dbReference type="SMART" id="SM00100">
    <property type="entry name" value="cNMP"/>
    <property type="match status" value="1"/>
</dbReference>
<proteinExistence type="predicted"/>
<keyword evidence="2 5" id="KW-0812">Transmembrane</keyword>
<comment type="subcellular location">
    <subcellularLocation>
        <location evidence="1">Membrane</location>
        <topology evidence="1">Multi-pass membrane protein</topology>
    </subcellularLocation>
</comment>
<dbReference type="InterPro" id="IPR018490">
    <property type="entry name" value="cNMP-bd_dom_sf"/>
</dbReference>
<evidence type="ECO:0000256" key="2">
    <source>
        <dbReference type="ARBA" id="ARBA00022692"/>
    </source>
</evidence>
<dbReference type="Pfam" id="PF00027">
    <property type="entry name" value="cNMP_binding"/>
    <property type="match status" value="1"/>
</dbReference>
<keyword evidence="3 5" id="KW-1133">Transmembrane helix</keyword>
<dbReference type="InterPro" id="IPR052706">
    <property type="entry name" value="Membrane-Transporter-like"/>
</dbReference>
<protein>
    <submittedName>
        <fullName evidence="8">Cyclic nucleotide-binding:Sulfate transporter/antisigma-factor antagonist STAS:Xanthine/uracil/vitamin C permease:Sulphate transporter</fullName>
    </submittedName>
</protein>
<reference evidence="8" key="1">
    <citation type="submission" date="2005-08" db="EMBL/GenBank/DDBJ databases">
        <title>Complete sequence of Dechloromonas aromatica RCB.</title>
        <authorList>
            <person name="Salinero K.K."/>
            <person name="Copeland A."/>
            <person name="Lucas S."/>
            <person name="Lapidus A."/>
            <person name="Barry K."/>
            <person name="Detter J.C."/>
            <person name="Glavina T."/>
            <person name="Hammon N."/>
            <person name="Israni S."/>
            <person name="Pitluck S."/>
            <person name="Di Bartolo G."/>
            <person name="Trong S."/>
            <person name="Schmutz J."/>
            <person name="Larimer F."/>
            <person name="Land M."/>
            <person name="Ivanova N."/>
            <person name="Richardson P."/>
        </authorList>
    </citation>
    <scope>NUCLEOTIDE SEQUENCE</scope>
    <source>
        <strain evidence="8">RCB</strain>
    </source>
</reference>
<dbReference type="CDD" id="cd00038">
    <property type="entry name" value="CAP_ED"/>
    <property type="match status" value="1"/>
</dbReference>
<evidence type="ECO:0000313" key="8">
    <source>
        <dbReference type="EMBL" id="AAZ48632.1"/>
    </source>
</evidence>
<dbReference type="SUPFAM" id="SSF51206">
    <property type="entry name" value="cAMP-binding domain-like"/>
    <property type="match status" value="1"/>
</dbReference>
<evidence type="ECO:0000256" key="5">
    <source>
        <dbReference type="SAM" id="Phobius"/>
    </source>
</evidence>
<feature type="transmembrane region" description="Helical" evidence="5">
    <location>
        <begin position="172"/>
        <end position="191"/>
    </location>
</feature>
<dbReference type="InterPro" id="IPR011547">
    <property type="entry name" value="SLC26A/SulP_dom"/>
</dbReference>
<dbReference type="GO" id="GO:0016020">
    <property type="term" value="C:membrane"/>
    <property type="evidence" value="ECO:0007669"/>
    <property type="project" value="UniProtKB-SubCell"/>
</dbReference>
<feature type="transmembrane region" description="Helical" evidence="5">
    <location>
        <begin position="258"/>
        <end position="277"/>
    </location>
</feature>
<feature type="transmembrane region" description="Helical" evidence="5">
    <location>
        <begin position="344"/>
        <end position="374"/>
    </location>
</feature>
<dbReference type="CDD" id="cd07042">
    <property type="entry name" value="STAS_SulP_like_sulfate_transporter"/>
    <property type="match status" value="1"/>
</dbReference>
<dbReference type="PROSITE" id="PS50801">
    <property type="entry name" value="STAS"/>
    <property type="match status" value="1"/>
</dbReference>
<feature type="transmembrane region" description="Helical" evidence="5">
    <location>
        <begin position="198"/>
        <end position="215"/>
    </location>
</feature>
<dbReference type="eggNOG" id="COG0664">
    <property type="taxonomic scope" value="Bacteria"/>
</dbReference>
<dbReference type="Gene3D" id="2.60.120.10">
    <property type="entry name" value="Jelly Rolls"/>
    <property type="match status" value="1"/>
</dbReference>
<evidence type="ECO:0000256" key="3">
    <source>
        <dbReference type="ARBA" id="ARBA00022989"/>
    </source>
</evidence>
<dbReference type="PANTHER" id="PTHR43310">
    <property type="entry name" value="SULFATE TRANSPORTER YBAR-RELATED"/>
    <property type="match status" value="1"/>
</dbReference>
<sequence length="736" mass="78825">MQDVFKKLYQSGDFWGGLAAMLVALPAAIAFGVTIYSAIAPSHAALGALAGIIGASVIGLIASTLGGTDRLISAPCAPAAALLSAFAIELVAQGIPGGNIILLLLMLGVLAGMFQVLFGFVGIGRLIKYIPYPVVSGYLTGVGLIIIGSQIGKLLGTPTGARWYEVLYTPSLWDWRALAVGLTTMLVMWLSPGLTRRLPATILGIAAGIACYFALASQDESLLQLAANNLVIGPLGASGEGYIQSITARWNEIGDLRLGQVAALLGNALTLAVLLSIDTLKTCVVLDQLTRSQHNPNRELVAQGIANIASSSVGGIPGAGTMGATLVNLSSGAMTRASGLVEGISALVFALLLSSFIAWIPVAALAGILIVVGIRMIDRGPLRFVQSSATVFDFGVVVTVVVVALTIGLIAASATGVALSIILFLREQIGGSVVRHKFYVNQMSSSWHRPEAETRILEKKGDQAVIFELQGSLFFGTTQQLYSQLEPELKSRNFVILDMKRIQSVDVTAAHLLSQVRDSLAERNALLILSNVRENLPNNRNLREFLAQTGVTDIPESVRLFDELDSAIEWVEDRLLGSREEQASPETETPLELQEMELFKHRKDETLADLEKCLVKRHYAAGDVVYSQGEAGDEIYLIRYGSVKIFAPLGGGRTRHVATFGRGDFFGGLAFLDGLPRGNDAVAASDTEFFILSQEQFNILSEEHKKLALTLLQALARSLALRLRHADTENAMRQEY</sequence>
<gene>
    <name evidence="8" type="ordered locus">Daro_3904</name>
</gene>
<feature type="transmembrane region" description="Helical" evidence="5">
    <location>
        <begin position="101"/>
        <end position="123"/>
    </location>
</feature>
<dbReference type="SUPFAM" id="SSF52091">
    <property type="entry name" value="SpoIIaa-like"/>
    <property type="match status" value="1"/>
</dbReference>
<feature type="transmembrane region" description="Helical" evidence="5">
    <location>
        <begin position="12"/>
        <end position="39"/>
    </location>
</feature>
<dbReference type="InterPro" id="IPR014710">
    <property type="entry name" value="RmlC-like_jellyroll"/>
</dbReference>
<dbReference type="PROSITE" id="PS50042">
    <property type="entry name" value="CNMP_BINDING_3"/>
    <property type="match status" value="1"/>
</dbReference>
<feature type="transmembrane region" description="Helical" evidence="5">
    <location>
        <begin position="394"/>
        <end position="425"/>
    </location>
</feature>